<reference evidence="1" key="1">
    <citation type="submission" date="2017-07" db="EMBL/GenBank/DDBJ databases">
        <authorList>
            <person name="Mikheyev A."/>
            <person name="Grau M."/>
        </authorList>
    </citation>
    <scope>NUCLEOTIDE SEQUENCE</scope>
    <source>
        <tissue evidence="1">Venom_gland</tissue>
    </source>
</reference>
<evidence type="ECO:0000313" key="1">
    <source>
        <dbReference type="EMBL" id="LAB53150.1"/>
    </source>
</evidence>
<proteinExistence type="predicted"/>
<dbReference type="AlphaFoldDB" id="A0A2D4P568"/>
<name>A0A2D4P568_MICSU</name>
<sequence length="169" mass="19652">MTQFHSDFINLTLRRNLICHENLEILPDNYRLNYTDYRVVYNLKKISSVVQVEDEGREKKVLSEPNDKIYLHCDSVEGKITQWGLGNVWSEGRKLLTNTKQLARVTHFVRHKTNTIKEIYQIFSAASPLQSRIAKFLLKPKLTKKCSKTLSTTSTFICKNGCKNWVCLI</sequence>
<reference evidence="1" key="2">
    <citation type="submission" date="2017-11" db="EMBL/GenBank/DDBJ databases">
        <title>Coralsnake Venomics: Analyses of Venom Gland Transcriptomes and Proteomes of Six Brazilian Taxa.</title>
        <authorList>
            <person name="Aird S.D."/>
            <person name="Jorge da Silva N."/>
            <person name="Qiu L."/>
            <person name="Villar-Briones A."/>
            <person name="Aparecida-Saddi V."/>
            <person name="Campos-Telles M.P."/>
            <person name="Grau M."/>
            <person name="Mikheyev A.S."/>
        </authorList>
    </citation>
    <scope>NUCLEOTIDE SEQUENCE</scope>
    <source>
        <tissue evidence="1">Venom_gland</tissue>
    </source>
</reference>
<protein>
    <submittedName>
        <fullName evidence="1">Uncharacterized protein</fullName>
    </submittedName>
</protein>
<accession>A0A2D4P568</accession>
<dbReference type="EMBL" id="IACN01042195">
    <property type="protein sequence ID" value="LAB53150.1"/>
    <property type="molecule type" value="Transcribed_RNA"/>
</dbReference>
<organism evidence="1">
    <name type="scientific">Micrurus surinamensis</name>
    <name type="common">Surinam coral snake</name>
    <dbReference type="NCBI Taxonomy" id="129470"/>
    <lineage>
        <taxon>Eukaryota</taxon>
        <taxon>Metazoa</taxon>
        <taxon>Chordata</taxon>
        <taxon>Craniata</taxon>
        <taxon>Vertebrata</taxon>
        <taxon>Euteleostomi</taxon>
        <taxon>Lepidosauria</taxon>
        <taxon>Squamata</taxon>
        <taxon>Bifurcata</taxon>
        <taxon>Unidentata</taxon>
        <taxon>Episquamata</taxon>
        <taxon>Toxicofera</taxon>
        <taxon>Serpentes</taxon>
        <taxon>Colubroidea</taxon>
        <taxon>Elapidae</taxon>
        <taxon>Elapinae</taxon>
        <taxon>Micrurus</taxon>
    </lineage>
</organism>